<name>T0HLK0_9SPHN</name>
<organism evidence="8 9">
    <name type="scientific">Sphingobium lactosutens DS20</name>
    <dbReference type="NCBI Taxonomy" id="1331060"/>
    <lineage>
        <taxon>Bacteria</taxon>
        <taxon>Pseudomonadati</taxon>
        <taxon>Pseudomonadota</taxon>
        <taxon>Alphaproteobacteria</taxon>
        <taxon>Sphingomonadales</taxon>
        <taxon>Sphingomonadaceae</taxon>
        <taxon>Sphingobium</taxon>
    </lineage>
</organism>
<evidence type="ECO:0000259" key="6">
    <source>
        <dbReference type="Pfam" id="PF00389"/>
    </source>
</evidence>
<dbReference type="InterPro" id="IPR050223">
    <property type="entry name" value="D-isomer_2-hydroxyacid_DH"/>
</dbReference>
<evidence type="ECO:0000313" key="8">
    <source>
        <dbReference type="EMBL" id="EQB17231.1"/>
    </source>
</evidence>
<dbReference type="GO" id="GO:0005829">
    <property type="term" value="C:cytosol"/>
    <property type="evidence" value="ECO:0007669"/>
    <property type="project" value="TreeGrafter"/>
</dbReference>
<dbReference type="FunFam" id="3.40.50.720:FF:000203">
    <property type="entry name" value="D-3-phosphoglycerate dehydrogenase (SerA)"/>
    <property type="match status" value="1"/>
</dbReference>
<feature type="domain" description="D-isomer specific 2-hydroxyacid dehydrogenase NAD-binding" evidence="7">
    <location>
        <begin position="134"/>
        <end position="313"/>
    </location>
</feature>
<dbReference type="SUPFAM" id="SSF51735">
    <property type="entry name" value="NAD(P)-binding Rossmann-fold domains"/>
    <property type="match status" value="1"/>
</dbReference>
<comment type="caution">
    <text evidence="8">The sequence shown here is derived from an EMBL/GenBank/DDBJ whole genome shotgun (WGS) entry which is preliminary data.</text>
</comment>
<feature type="domain" description="D-isomer specific 2-hydroxyacid dehydrogenase catalytic" evidence="6">
    <location>
        <begin position="40"/>
        <end position="344"/>
    </location>
</feature>
<evidence type="ECO:0000256" key="3">
    <source>
        <dbReference type="ARBA" id="ARBA00023027"/>
    </source>
</evidence>
<dbReference type="InterPro" id="IPR006140">
    <property type="entry name" value="D-isomer_DH_NAD-bd"/>
</dbReference>
<dbReference type="Pfam" id="PF00389">
    <property type="entry name" value="2-Hacid_dh"/>
    <property type="match status" value="1"/>
</dbReference>
<keyword evidence="3" id="KW-0520">NAD</keyword>
<evidence type="ECO:0000256" key="5">
    <source>
        <dbReference type="SAM" id="MobiDB-lite"/>
    </source>
</evidence>
<dbReference type="SUPFAM" id="SSF52283">
    <property type="entry name" value="Formate/glycerate dehydrogenase catalytic domain-like"/>
    <property type="match status" value="1"/>
</dbReference>
<evidence type="ECO:0000256" key="4">
    <source>
        <dbReference type="RuleBase" id="RU003719"/>
    </source>
</evidence>
<dbReference type="eggNOG" id="COG1052">
    <property type="taxonomic scope" value="Bacteria"/>
</dbReference>
<evidence type="ECO:0000259" key="7">
    <source>
        <dbReference type="Pfam" id="PF02826"/>
    </source>
</evidence>
<dbReference type="PATRIC" id="fig|1331060.3.peg.842"/>
<dbReference type="InterPro" id="IPR036291">
    <property type="entry name" value="NAD(P)-bd_dom_sf"/>
</dbReference>
<dbReference type="PANTHER" id="PTHR10996">
    <property type="entry name" value="2-HYDROXYACID DEHYDROGENASE-RELATED"/>
    <property type="match status" value="1"/>
</dbReference>
<proteinExistence type="inferred from homology"/>
<dbReference type="PROSITE" id="PS00670">
    <property type="entry name" value="D_2_HYDROXYACID_DH_2"/>
    <property type="match status" value="1"/>
</dbReference>
<evidence type="ECO:0000256" key="2">
    <source>
        <dbReference type="ARBA" id="ARBA00023002"/>
    </source>
</evidence>
<reference evidence="8 9" key="1">
    <citation type="journal article" date="2013" name="Genome Announc.">
        <title>Draft Genome Sequence of Sphingobium lactosutens Strain DS20T, Isolated from a Hexachlorocyclohexane Dumpsite.</title>
        <authorList>
            <person name="Kumar R."/>
            <person name="Dwivedi V."/>
            <person name="Negi V."/>
            <person name="Khurana J.P."/>
            <person name="Lal R."/>
        </authorList>
    </citation>
    <scope>NUCLEOTIDE SEQUENCE [LARGE SCALE GENOMIC DNA]</scope>
    <source>
        <strain evidence="8 9">DS20</strain>
    </source>
</reference>
<dbReference type="CDD" id="cd05301">
    <property type="entry name" value="GDH"/>
    <property type="match status" value="1"/>
</dbReference>
<dbReference type="Gene3D" id="3.40.50.720">
    <property type="entry name" value="NAD(P)-binding Rossmann-like Domain"/>
    <property type="match status" value="2"/>
</dbReference>
<dbReference type="InterPro" id="IPR029753">
    <property type="entry name" value="D-isomer_DH_CS"/>
</dbReference>
<dbReference type="Pfam" id="PF02826">
    <property type="entry name" value="2-Hacid_dh_C"/>
    <property type="match status" value="1"/>
</dbReference>
<dbReference type="PANTHER" id="PTHR10996:SF283">
    <property type="entry name" value="GLYOXYLATE_HYDROXYPYRUVATE REDUCTASE B"/>
    <property type="match status" value="1"/>
</dbReference>
<dbReference type="InterPro" id="IPR006139">
    <property type="entry name" value="D-isomer_2_OHA_DH_cat_dom"/>
</dbReference>
<sequence>MTRTLPRNSATVMAQEPRKTPPRPAKPRVIVTRRLPPDVEARMAQLFDASFNVADAAMDRIAMARAMADCDVLVPTITDQIDADLIDGAPDRLRLIASFGSGVDHIDLVAARKKGIIVTNTPGVLTEDTADMTMALILSVPRRLAEGEKLVRSGAWQGWSPSGMLGHRIGGKTLGIIGMGRIGRAVARRARAFGLSIAYHNRHRLPFEVEQELEARWQGDLDALLTDSDILSIHCPLNADSRGLVDARRIGLLRSHAYVINTSRAEIMDEGALIDALEESRIAGAGLDVYAHEPAVDPRLLALSNVVLLPHMGSATIEGRHATGARVIANIRTWVDGHRPPNQVLEGWV</sequence>
<keyword evidence="2 4" id="KW-0560">Oxidoreductase</keyword>
<keyword evidence="9" id="KW-1185">Reference proteome</keyword>
<feature type="region of interest" description="Disordered" evidence="5">
    <location>
        <begin position="1"/>
        <end position="26"/>
    </location>
</feature>
<dbReference type="GO" id="GO:0030267">
    <property type="term" value="F:glyoxylate reductase (NADPH) activity"/>
    <property type="evidence" value="ECO:0007669"/>
    <property type="project" value="TreeGrafter"/>
</dbReference>
<evidence type="ECO:0000256" key="1">
    <source>
        <dbReference type="ARBA" id="ARBA00005854"/>
    </source>
</evidence>
<dbReference type="Proteomes" id="UP000015531">
    <property type="component" value="Unassembled WGS sequence"/>
</dbReference>
<dbReference type="GO" id="GO:0051287">
    <property type="term" value="F:NAD binding"/>
    <property type="evidence" value="ECO:0007669"/>
    <property type="project" value="InterPro"/>
</dbReference>
<feature type="compositionally biased region" description="Polar residues" evidence="5">
    <location>
        <begin position="1"/>
        <end position="12"/>
    </location>
</feature>
<dbReference type="AlphaFoldDB" id="T0HLK0"/>
<gene>
    <name evidence="8" type="ORF">RLDS_04580</name>
</gene>
<dbReference type="EMBL" id="ATDP01000071">
    <property type="protein sequence ID" value="EQB17231.1"/>
    <property type="molecule type" value="Genomic_DNA"/>
</dbReference>
<accession>T0HLK0</accession>
<evidence type="ECO:0000313" key="9">
    <source>
        <dbReference type="Proteomes" id="UP000015531"/>
    </source>
</evidence>
<dbReference type="GO" id="GO:0016618">
    <property type="term" value="F:hydroxypyruvate reductase [NAD(P)H] activity"/>
    <property type="evidence" value="ECO:0007669"/>
    <property type="project" value="TreeGrafter"/>
</dbReference>
<protein>
    <submittedName>
        <fullName evidence="8">2-hydroxyacid dehydrogenase</fullName>
    </submittedName>
</protein>
<comment type="similarity">
    <text evidence="1 4">Belongs to the D-isomer specific 2-hydroxyacid dehydrogenase family.</text>
</comment>